<reference evidence="2" key="1">
    <citation type="submission" date="2020-06" db="EMBL/GenBank/DDBJ databases">
        <title>Draft genome of Bugula neritina, a colonial animal packing powerful symbionts and potential medicines.</title>
        <authorList>
            <person name="Rayko M."/>
        </authorList>
    </citation>
    <scope>NUCLEOTIDE SEQUENCE [LARGE SCALE GENOMIC DNA]</scope>
    <source>
        <strain evidence="2">Kwan_BN1</strain>
    </source>
</reference>
<dbReference type="OrthoDB" id="271164at2759"/>
<feature type="domain" description="PX" evidence="1">
    <location>
        <begin position="1"/>
        <end position="56"/>
    </location>
</feature>
<evidence type="ECO:0000259" key="1">
    <source>
        <dbReference type="PROSITE" id="PS50195"/>
    </source>
</evidence>
<dbReference type="SUPFAM" id="SSF64268">
    <property type="entry name" value="PX domain"/>
    <property type="match status" value="1"/>
</dbReference>
<dbReference type="EMBL" id="VXIV02002442">
    <property type="protein sequence ID" value="KAF6025587.1"/>
    <property type="molecule type" value="Genomic_DNA"/>
</dbReference>
<dbReference type="GO" id="GO:0035091">
    <property type="term" value="F:phosphatidylinositol binding"/>
    <property type="evidence" value="ECO:0007669"/>
    <property type="project" value="InterPro"/>
</dbReference>
<dbReference type="InterPro" id="IPR036871">
    <property type="entry name" value="PX_dom_sf"/>
</dbReference>
<sequence length="100" mass="11170">MGMAKVKMSKEESGSQDFIEKRRAALERYMNRIVAHSTLRMDPDVRDFLTMDTDLPKASGTSALSAAGVMRLFGKVGDAVTKLSANMTETDQWFDDKFSK</sequence>
<name>A0A7J7JHQ4_BUGNE</name>
<dbReference type="Proteomes" id="UP000593567">
    <property type="component" value="Unassembled WGS sequence"/>
</dbReference>
<organism evidence="2 3">
    <name type="scientific">Bugula neritina</name>
    <name type="common">Brown bryozoan</name>
    <name type="synonym">Sertularia neritina</name>
    <dbReference type="NCBI Taxonomy" id="10212"/>
    <lineage>
        <taxon>Eukaryota</taxon>
        <taxon>Metazoa</taxon>
        <taxon>Spiralia</taxon>
        <taxon>Lophotrochozoa</taxon>
        <taxon>Bryozoa</taxon>
        <taxon>Gymnolaemata</taxon>
        <taxon>Cheilostomatida</taxon>
        <taxon>Flustrina</taxon>
        <taxon>Buguloidea</taxon>
        <taxon>Bugulidae</taxon>
        <taxon>Bugula</taxon>
    </lineage>
</organism>
<accession>A0A7J7JHQ4</accession>
<dbReference type="Pfam" id="PF00787">
    <property type="entry name" value="PX"/>
    <property type="match status" value="1"/>
</dbReference>
<evidence type="ECO:0000313" key="3">
    <source>
        <dbReference type="Proteomes" id="UP000593567"/>
    </source>
</evidence>
<dbReference type="GO" id="GO:0010008">
    <property type="term" value="C:endosome membrane"/>
    <property type="evidence" value="ECO:0007669"/>
    <property type="project" value="TreeGrafter"/>
</dbReference>
<gene>
    <name evidence="2" type="ORF">EB796_016129</name>
</gene>
<dbReference type="InterPro" id="IPR001683">
    <property type="entry name" value="PX_dom"/>
</dbReference>
<dbReference type="GO" id="GO:0005829">
    <property type="term" value="C:cytosol"/>
    <property type="evidence" value="ECO:0007669"/>
    <property type="project" value="GOC"/>
</dbReference>
<keyword evidence="3" id="KW-1185">Reference proteome</keyword>
<dbReference type="PANTHER" id="PTHR10555">
    <property type="entry name" value="SORTING NEXIN"/>
    <property type="match status" value="1"/>
</dbReference>
<protein>
    <submittedName>
        <fullName evidence="2">SNX2</fullName>
    </submittedName>
</protein>
<comment type="caution">
    <text evidence="2">The sequence shown here is derived from an EMBL/GenBank/DDBJ whole genome shotgun (WGS) entry which is preliminary data.</text>
</comment>
<dbReference type="Gene3D" id="3.30.1520.10">
    <property type="entry name" value="Phox-like domain"/>
    <property type="match status" value="1"/>
</dbReference>
<proteinExistence type="predicted"/>
<dbReference type="PANTHER" id="PTHR10555:SF170">
    <property type="entry name" value="FI18122P1"/>
    <property type="match status" value="1"/>
</dbReference>
<dbReference type="AlphaFoldDB" id="A0A7J7JHQ4"/>
<dbReference type="GO" id="GO:0034498">
    <property type="term" value="P:early endosome to Golgi transport"/>
    <property type="evidence" value="ECO:0007669"/>
    <property type="project" value="TreeGrafter"/>
</dbReference>
<evidence type="ECO:0000313" key="2">
    <source>
        <dbReference type="EMBL" id="KAF6025587.1"/>
    </source>
</evidence>
<dbReference type="PROSITE" id="PS50195">
    <property type="entry name" value="PX"/>
    <property type="match status" value="1"/>
</dbReference>